<gene>
    <name evidence="1" type="ORF">SAMN02745248_01147</name>
</gene>
<keyword evidence="2" id="KW-1185">Reference proteome</keyword>
<dbReference type="AlphaFoldDB" id="A0A1M6MSA3"/>
<proteinExistence type="predicted"/>
<evidence type="ECO:0000313" key="1">
    <source>
        <dbReference type="EMBL" id="SHJ86405.1"/>
    </source>
</evidence>
<sequence length="148" mass="17144">MPYKNSILGYQVRIARSVGPCILAMIMAFEKFKSFPHKVLKFIADGYSSYPLTRQQCKLVNGWDFDVTQVIGLTNDDDISTEFRWIKQVIELLNRTFKSYYSNTCSYGSEDGELYGVSLWVASYNFLHPHPYNYWKPLNEINILSSAD</sequence>
<dbReference type="EMBL" id="FRAD01000008">
    <property type="protein sequence ID" value="SHJ86405.1"/>
    <property type="molecule type" value="Genomic_DNA"/>
</dbReference>
<evidence type="ECO:0000313" key="2">
    <source>
        <dbReference type="Proteomes" id="UP000183952"/>
    </source>
</evidence>
<protein>
    <submittedName>
        <fullName evidence="1">DDE domain-containing protein</fullName>
    </submittedName>
</protein>
<organism evidence="1 2">
    <name type="scientific">Hathewaya proteolytica DSM 3090</name>
    <dbReference type="NCBI Taxonomy" id="1121331"/>
    <lineage>
        <taxon>Bacteria</taxon>
        <taxon>Bacillati</taxon>
        <taxon>Bacillota</taxon>
        <taxon>Clostridia</taxon>
        <taxon>Eubacteriales</taxon>
        <taxon>Clostridiaceae</taxon>
        <taxon>Hathewaya</taxon>
    </lineage>
</organism>
<accession>A0A1M6MSA3</accession>
<name>A0A1M6MSA3_9CLOT</name>
<dbReference type="Proteomes" id="UP000183952">
    <property type="component" value="Unassembled WGS sequence"/>
</dbReference>
<reference evidence="1 2" key="1">
    <citation type="submission" date="2016-11" db="EMBL/GenBank/DDBJ databases">
        <authorList>
            <person name="Jaros S."/>
            <person name="Januszkiewicz K."/>
            <person name="Wedrychowicz H."/>
        </authorList>
    </citation>
    <scope>NUCLEOTIDE SEQUENCE [LARGE SCALE GENOMIC DNA]</scope>
    <source>
        <strain evidence="1 2">DSM 3090</strain>
    </source>
</reference>